<evidence type="ECO:0000256" key="1">
    <source>
        <dbReference type="ARBA" id="ARBA00022801"/>
    </source>
</evidence>
<dbReference type="Pfam" id="PF02129">
    <property type="entry name" value="Peptidase_S15"/>
    <property type="match status" value="1"/>
</dbReference>
<feature type="domain" description="Xaa-Pro dipeptidyl-peptidase C-terminal" evidence="2">
    <location>
        <begin position="356"/>
        <end position="623"/>
    </location>
</feature>
<dbReference type="NCBIfam" id="TIGR00976">
    <property type="entry name" value="CocE_NonD"/>
    <property type="match status" value="1"/>
</dbReference>
<name>A0ABP9K346_9NOCA</name>
<dbReference type="RefSeq" id="WP_345495006.1">
    <property type="nucleotide sequence ID" value="NZ_BAABJM010000002.1"/>
</dbReference>
<dbReference type="PANTHER" id="PTHR43056:SF10">
    <property type="entry name" value="COCE_NOND FAMILY, PUTATIVE (AFU_ORTHOLOGUE AFUA_7G00600)-RELATED"/>
    <property type="match status" value="1"/>
</dbReference>
<dbReference type="InterPro" id="IPR050585">
    <property type="entry name" value="Xaa-Pro_dipeptidyl-ppase/CocE"/>
</dbReference>
<dbReference type="SUPFAM" id="SSF53474">
    <property type="entry name" value="alpha/beta-Hydrolases"/>
    <property type="match status" value="1"/>
</dbReference>
<evidence type="ECO:0000313" key="4">
    <source>
        <dbReference type="Proteomes" id="UP001500603"/>
    </source>
</evidence>
<dbReference type="PANTHER" id="PTHR43056">
    <property type="entry name" value="PEPTIDASE S9 PROLYL OLIGOPEPTIDASE"/>
    <property type="match status" value="1"/>
</dbReference>
<gene>
    <name evidence="3" type="ORF">GCM10023318_20510</name>
</gene>
<keyword evidence="1 3" id="KW-0378">Hydrolase</keyword>
<keyword evidence="4" id="KW-1185">Reference proteome</keyword>
<protein>
    <submittedName>
        <fullName evidence="3">CocE/NonD family hydrolase</fullName>
    </submittedName>
</protein>
<dbReference type="InterPro" id="IPR005674">
    <property type="entry name" value="CocE/Ser_esterase"/>
</dbReference>
<organism evidence="3 4">
    <name type="scientific">Nocardia callitridis</name>
    <dbReference type="NCBI Taxonomy" id="648753"/>
    <lineage>
        <taxon>Bacteria</taxon>
        <taxon>Bacillati</taxon>
        <taxon>Actinomycetota</taxon>
        <taxon>Actinomycetes</taxon>
        <taxon>Mycobacteriales</taxon>
        <taxon>Nocardiaceae</taxon>
        <taxon>Nocardia</taxon>
    </lineage>
</organism>
<dbReference type="GO" id="GO:0016787">
    <property type="term" value="F:hydrolase activity"/>
    <property type="evidence" value="ECO:0007669"/>
    <property type="project" value="UniProtKB-KW"/>
</dbReference>
<dbReference type="InterPro" id="IPR013736">
    <property type="entry name" value="Xaa-Pro_dipept_C"/>
</dbReference>
<proteinExistence type="predicted"/>
<dbReference type="Gene3D" id="3.40.50.1820">
    <property type="entry name" value="alpha/beta hydrolase"/>
    <property type="match status" value="1"/>
</dbReference>
<evidence type="ECO:0000259" key="2">
    <source>
        <dbReference type="SMART" id="SM00939"/>
    </source>
</evidence>
<sequence>MAESASTAVPIAHDHHFDIGPVRYPKLFGANTVPVPMSDGATLAADIVRPGDAAGPTDEPLPAIVNFTAYNMMFNRRGMRHNDALRKLASRVRPSDRRHMTARDVLAAPAGGLLEPFAINRTAVRRGYVGLMVDVRGTGSSTGSWDFFSPREQQDYGETLAWVREQPWCNGDIAVTGVSYGAIAAMIAAGHRPDGLRAVFAIEAGEDPMRELGLTGGVPTPMMLLWLLSVNVNKWFPALPGVLRSGTGARLLRDRIADPLSWVGRALTIGLGHEHPDSYLNEMWASKVARLADITAPTWIHGGWHDVYNRSNFRMFDRIPLSDGAKQVVVDDGYHLTAGAGFGTPGNPQAIDELQTAWFDRWVKGIDNGIDGYGPITVRRQGDGKWLQHSSFPDPNASVRRFYLDPTASGTAAHAGGDASLVLEPTGAEAELRLPRTGIRPASNNTGVITMGAGVLLGPSFGSDDRRAEAGALTFTSAPFTEDTTLSGAMNLHLLAESEGTDAFWSVTVCVVEPDGASVPITRGALLSSMRAIDEQASEYADGELVFAMHTLTADSAVAVVPGERFDIDIEINPTEALLRAGDRLRVAVSRSSFPRHFLSPSRKRSIRGQTIVLDKNAPSYLSLRMGQ</sequence>
<dbReference type="InterPro" id="IPR000383">
    <property type="entry name" value="Xaa-Pro-like_dom"/>
</dbReference>
<dbReference type="Pfam" id="PF08530">
    <property type="entry name" value="PepX_C"/>
    <property type="match status" value="1"/>
</dbReference>
<dbReference type="Proteomes" id="UP001500603">
    <property type="component" value="Unassembled WGS sequence"/>
</dbReference>
<dbReference type="SMART" id="SM00939">
    <property type="entry name" value="PepX_C"/>
    <property type="match status" value="1"/>
</dbReference>
<dbReference type="SUPFAM" id="SSF49785">
    <property type="entry name" value="Galactose-binding domain-like"/>
    <property type="match status" value="1"/>
</dbReference>
<reference evidence="4" key="1">
    <citation type="journal article" date="2019" name="Int. J. Syst. Evol. Microbiol.">
        <title>The Global Catalogue of Microorganisms (GCM) 10K type strain sequencing project: providing services to taxonomists for standard genome sequencing and annotation.</title>
        <authorList>
            <consortium name="The Broad Institute Genomics Platform"/>
            <consortium name="The Broad Institute Genome Sequencing Center for Infectious Disease"/>
            <person name="Wu L."/>
            <person name="Ma J."/>
        </authorList>
    </citation>
    <scope>NUCLEOTIDE SEQUENCE [LARGE SCALE GENOMIC DNA]</scope>
    <source>
        <strain evidence="4">JCM 18298</strain>
    </source>
</reference>
<dbReference type="InterPro" id="IPR029058">
    <property type="entry name" value="AB_hydrolase_fold"/>
</dbReference>
<comment type="caution">
    <text evidence="3">The sequence shown here is derived from an EMBL/GenBank/DDBJ whole genome shotgun (WGS) entry which is preliminary data.</text>
</comment>
<accession>A0ABP9K346</accession>
<dbReference type="EMBL" id="BAABJM010000002">
    <property type="protein sequence ID" value="GAA5050354.1"/>
    <property type="molecule type" value="Genomic_DNA"/>
</dbReference>
<dbReference type="Gene3D" id="2.60.120.260">
    <property type="entry name" value="Galactose-binding domain-like"/>
    <property type="match status" value="1"/>
</dbReference>
<evidence type="ECO:0000313" key="3">
    <source>
        <dbReference type="EMBL" id="GAA5050354.1"/>
    </source>
</evidence>
<dbReference type="InterPro" id="IPR008979">
    <property type="entry name" value="Galactose-bd-like_sf"/>
</dbReference>